<dbReference type="Proteomes" id="UP000192775">
    <property type="component" value="Chromosome"/>
</dbReference>
<gene>
    <name evidence="1" type="ORF">B5808_07550</name>
</gene>
<name>A0A1X9LIR1_9MICO</name>
<evidence type="ECO:0000313" key="1">
    <source>
        <dbReference type="EMBL" id="ARJ05074.1"/>
    </source>
</evidence>
<dbReference type="AlphaFoldDB" id="A0A1X9LIR1"/>
<evidence type="ECO:0000313" key="2">
    <source>
        <dbReference type="Proteomes" id="UP000192775"/>
    </source>
</evidence>
<dbReference type="RefSeq" id="WP_085019212.1">
    <property type="nucleotide sequence ID" value="NZ_BMHD01000001.1"/>
</dbReference>
<dbReference type="EMBL" id="CP020715">
    <property type="protein sequence ID" value="ARJ05074.1"/>
    <property type="molecule type" value="Genomic_DNA"/>
</dbReference>
<proteinExistence type="predicted"/>
<accession>A0A1X9LIR1</accession>
<reference evidence="1 2" key="1">
    <citation type="submission" date="2017-04" db="EMBL/GenBank/DDBJ databases">
        <authorList>
            <person name="Afonso C.L."/>
            <person name="Miller P.J."/>
            <person name="Scott M.A."/>
            <person name="Spackman E."/>
            <person name="Goraichik I."/>
            <person name="Dimitrov K.M."/>
            <person name="Suarez D.L."/>
            <person name="Swayne D.E."/>
        </authorList>
    </citation>
    <scope>NUCLEOTIDE SEQUENCE [LARGE SCALE GENOMIC DNA]</scope>
    <source>
        <strain evidence="2">XA(T)</strain>
    </source>
</reference>
<protein>
    <submittedName>
        <fullName evidence="1">Uncharacterized protein</fullName>
    </submittedName>
</protein>
<dbReference type="STRING" id="1619308.B5808_07550"/>
<keyword evidence="2" id="KW-1185">Reference proteome</keyword>
<organism evidence="1 2">
    <name type="scientific">Cnuibacter physcomitrellae</name>
    <dbReference type="NCBI Taxonomy" id="1619308"/>
    <lineage>
        <taxon>Bacteria</taxon>
        <taxon>Bacillati</taxon>
        <taxon>Actinomycetota</taxon>
        <taxon>Actinomycetes</taxon>
        <taxon>Micrococcales</taxon>
        <taxon>Microbacteriaceae</taxon>
        <taxon>Cnuibacter</taxon>
    </lineage>
</organism>
<dbReference type="KEGG" id="cphy:B5808_07550"/>
<sequence>MSEGIVMGWSEFAVASAGAAGALAGLLIVAISVNIKEIIAEAVLPVRAGATVASVVAIMIGSLLVLLPAQPAVALGLELLAVTLFCGAFQLQAARALLRHGEHGPRGSLSAKVALTVGQLVPLLLGALLVCVGQSAGMYWVAGGFLLMFVVAILNAWVLMVEILR</sequence>